<evidence type="ECO:0000256" key="1">
    <source>
        <dbReference type="SAM" id="Phobius"/>
    </source>
</evidence>
<dbReference type="RefSeq" id="WP_128391125.1">
    <property type="nucleotide sequence ID" value="NZ_SBII01000014.1"/>
</dbReference>
<keyword evidence="1" id="KW-0812">Transmembrane</keyword>
<evidence type="ECO:0008006" key="4">
    <source>
        <dbReference type="Google" id="ProtNLM"/>
    </source>
</evidence>
<dbReference type="Proteomes" id="UP000287527">
    <property type="component" value="Unassembled WGS sequence"/>
</dbReference>
<dbReference type="PANTHER" id="PTHR36974:SF1">
    <property type="entry name" value="DOXX FAMILY MEMBRANE PROTEIN"/>
    <property type="match status" value="1"/>
</dbReference>
<protein>
    <recommendedName>
        <fullName evidence="4">DoxX family membrane protein</fullName>
    </recommendedName>
</protein>
<organism evidence="2 3">
    <name type="scientific">Flavobacterium cerinum</name>
    <dbReference type="NCBI Taxonomy" id="2502784"/>
    <lineage>
        <taxon>Bacteria</taxon>
        <taxon>Pseudomonadati</taxon>
        <taxon>Bacteroidota</taxon>
        <taxon>Flavobacteriia</taxon>
        <taxon>Flavobacteriales</taxon>
        <taxon>Flavobacteriaceae</taxon>
        <taxon>Flavobacterium</taxon>
    </lineage>
</organism>
<dbReference type="EMBL" id="SBII01000014">
    <property type="protein sequence ID" value="RWW92037.1"/>
    <property type="molecule type" value="Genomic_DNA"/>
</dbReference>
<keyword evidence="3" id="KW-1185">Reference proteome</keyword>
<reference evidence="2 3" key="1">
    <citation type="submission" date="2019-01" db="EMBL/GenBank/DDBJ databases">
        <title>Flavobacterium sp. nov.,isolated from freshwater.</title>
        <authorList>
            <person name="Zhang R."/>
            <person name="Du Z.-J."/>
        </authorList>
    </citation>
    <scope>NUCLEOTIDE SEQUENCE [LARGE SCALE GENOMIC DNA]</scope>
    <source>
        <strain evidence="2 3">1E403</strain>
    </source>
</reference>
<gene>
    <name evidence="2" type="ORF">EPI11_16665</name>
</gene>
<comment type="caution">
    <text evidence="2">The sequence shown here is derived from an EMBL/GenBank/DDBJ whole genome shotgun (WGS) entry which is preliminary data.</text>
</comment>
<evidence type="ECO:0000313" key="2">
    <source>
        <dbReference type="EMBL" id="RWW92037.1"/>
    </source>
</evidence>
<dbReference type="PANTHER" id="PTHR36974">
    <property type="entry name" value="MEMBRANE PROTEIN-RELATED"/>
    <property type="match status" value="1"/>
</dbReference>
<dbReference type="AlphaFoldDB" id="A0A444GM78"/>
<evidence type="ECO:0000313" key="3">
    <source>
        <dbReference type="Proteomes" id="UP000287527"/>
    </source>
</evidence>
<feature type="transmembrane region" description="Helical" evidence="1">
    <location>
        <begin position="77"/>
        <end position="95"/>
    </location>
</feature>
<feature type="transmembrane region" description="Helical" evidence="1">
    <location>
        <begin position="52"/>
        <end position="70"/>
    </location>
</feature>
<feature type="transmembrane region" description="Helical" evidence="1">
    <location>
        <begin position="115"/>
        <end position="133"/>
    </location>
</feature>
<keyword evidence="1" id="KW-0472">Membrane</keyword>
<keyword evidence="1" id="KW-1133">Transmembrane helix</keyword>
<dbReference type="OrthoDB" id="9788974at2"/>
<name>A0A444GM78_9FLAO</name>
<accession>A0A444GM78</accession>
<feature type="transmembrane region" description="Helical" evidence="1">
    <location>
        <begin position="12"/>
        <end position="32"/>
    </location>
</feature>
<sequence length="138" mass="15757">MKTITHYTKTQNIFRILLGCLLVFTGIGHLTFLRIDFLAQVPSWAPLHDDLVVLLSGVVEIVLGLSLIFLKSYRITIGWIAALFFIAIFPGNYAQYANHVDAFGLNTDQLRLTRLFLHPLLVLWPLWSCGVFNKRLKE</sequence>
<proteinExistence type="predicted"/>